<accession>A0A9R1ST50</accession>
<dbReference type="OrthoDB" id="6329847at2759"/>
<dbReference type="PANTHER" id="PTHR13099:SF0">
    <property type="entry name" value="NADH DEHYDROGENASE [UBIQUINONE] 1 SUBUNIT C2-RELATED"/>
    <property type="match status" value="1"/>
</dbReference>
<comment type="function">
    <text evidence="11">Accessory subunit of the mitochondrial membrane respiratory chain NADH dehydrogenase (Complex I), that is believed not to be involved in catalysis. Complex I functions in the transfer of electrons from NADH to the respiratory chain. The immediate electron acceptor for the enzyme is believed to be ubiquinone.</text>
</comment>
<dbReference type="GO" id="GO:0005743">
    <property type="term" value="C:mitochondrial inner membrane"/>
    <property type="evidence" value="ECO:0007669"/>
    <property type="project" value="UniProtKB-SubCell"/>
</dbReference>
<evidence type="ECO:0000313" key="13">
    <source>
        <dbReference type="EMBL" id="JAG81488.1"/>
    </source>
</evidence>
<keyword evidence="3 11" id="KW-0813">Transport</keyword>
<accession>A0A0C9RVJ7</accession>
<keyword evidence="6 11" id="KW-0999">Mitochondrion inner membrane</keyword>
<reference evidence="15" key="2">
    <citation type="submission" date="2025-04" db="UniProtKB">
        <authorList>
            <consortium name="RefSeq"/>
        </authorList>
    </citation>
    <scope>IDENTIFICATION</scope>
    <source>
        <strain evidence="15">USDA-PBARC FA_bdor</strain>
        <tissue evidence="15">Whole organism</tissue>
    </source>
</reference>
<dbReference type="PIRSF" id="PIRSF017834">
    <property type="entry name" value="NADH-UbQ_OxRdtase_b14.5b"/>
    <property type="match status" value="1"/>
</dbReference>
<evidence type="ECO:0000256" key="9">
    <source>
        <dbReference type="ARBA" id="ARBA00023128"/>
    </source>
</evidence>
<keyword evidence="14" id="KW-1185">Reference proteome</keyword>
<reference evidence="13" key="1">
    <citation type="submission" date="2015-01" db="EMBL/GenBank/DDBJ databases">
        <title>Transcriptome Assembly of Fopius arisanus.</title>
        <authorList>
            <person name="Geib S."/>
        </authorList>
    </citation>
    <scope>NUCLEOTIDE SEQUENCE</scope>
</reference>
<keyword evidence="7 11" id="KW-0249">Electron transport</keyword>
<dbReference type="EMBL" id="GBYB01011721">
    <property type="protein sequence ID" value="JAG81488.1"/>
    <property type="molecule type" value="Transcribed_RNA"/>
</dbReference>
<evidence type="ECO:0000256" key="4">
    <source>
        <dbReference type="ARBA" id="ARBA00022660"/>
    </source>
</evidence>
<dbReference type="AlphaFoldDB" id="A0A0C9RVJ7"/>
<comment type="subcellular location">
    <subcellularLocation>
        <location evidence="1">Mitochondrion inner membrane</location>
        <topology evidence="1">Single-pass membrane protein</topology>
        <orientation evidence="1">Matrix side</orientation>
    </subcellularLocation>
</comment>
<evidence type="ECO:0000256" key="12">
    <source>
        <dbReference type="SAM" id="Phobius"/>
    </source>
</evidence>
<protein>
    <recommendedName>
        <fullName evidence="11">NADH dehydrogenase [ubiquinone] 1 subunit C2</fullName>
    </recommendedName>
</protein>
<evidence type="ECO:0000256" key="7">
    <source>
        <dbReference type="ARBA" id="ARBA00022982"/>
    </source>
</evidence>
<evidence type="ECO:0000256" key="11">
    <source>
        <dbReference type="PIRNR" id="PIRNR017834"/>
    </source>
</evidence>
<feature type="transmembrane region" description="Helical" evidence="12">
    <location>
        <begin position="55"/>
        <end position="76"/>
    </location>
</feature>
<dbReference type="Pfam" id="PF06374">
    <property type="entry name" value="NDUF_C2"/>
    <property type="match status" value="1"/>
</dbReference>
<sequence length="121" mass="14163">MSDGKENDVSWALKILEREPDYIESVWTRYFHQGWCTIFGVLIPISGNYMFKRPLWAGIQSHITLGIIGLGVGTYLRGREIRILGERDALLRDYIIRHPEDFPPPDRKKWGEVLAHWVPMR</sequence>
<evidence type="ECO:0000313" key="14">
    <source>
        <dbReference type="Proteomes" id="UP000694866"/>
    </source>
</evidence>
<dbReference type="CTD" id="33528"/>
<keyword evidence="8 12" id="KW-1133">Transmembrane helix</keyword>
<keyword evidence="5 12" id="KW-0812">Transmembrane</keyword>
<dbReference type="KEGG" id="fas:105274302"/>
<keyword evidence="10 11" id="KW-0472">Membrane</keyword>
<evidence type="ECO:0000256" key="8">
    <source>
        <dbReference type="ARBA" id="ARBA00022989"/>
    </source>
</evidence>
<dbReference type="RefSeq" id="XP_011296658.1">
    <property type="nucleotide sequence ID" value="XM_011298356.1"/>
</dbReference>
<evidence type="ECO:0000256" key="6">
    <source>
        <dbReference type="ARBA" id="ARBA00022792"/>
    </source>
</evidence>
<evidence type="ECO:0000256" key="3">
    <source>
        <dbReference type="ARBA" id="ARBA00022448"/>
    </source>
</evidence>
<evidence type="ECO:0000256" key="2">
    <source>
        <dbReference type="ARBA" id="ARBA00008674"/>
    </source>
</evidence>
<comment type="similarity">
    <text evidence="2 11">Belongs to the complex I NDUFC2 subunit family.</text>
</comment>
<dbReference type="Proteomes" id="UP000694866">
    <property type="component" value="Unplaced"/>
</dbReference>
<dbReference type="PANTHER" id="PTHR13099">
    <property type="entry name" value="NADH-UBIQUINONE OXIDOREDUCTASE SUBUNIT B14.5B"/>
    <property type="match status" value="1"/>
</dbReference>
<evidence type="ECO:0000256" key="5">
    <source>
        <dbReference type="ARBA" id="ARBA00022692"/>
    </source>
</evidence>
<evidence type="ECO:0000313" key="15">
    <source>
        <dbReference type="RefSeq" id="XP_011296658.1"/>
    </source>
</evidence>
<gene>
    <name evidence="13" type="primary">NDUFC2</name>
    <name evidence="15" type="synonym">ND-B14.5B</name>
    <name evidence="13" type="ORF">g.29307</name>
</gene>
<dbReference type="GeneID" id="105274302"/>
<keyword evidence="4 11" id="KW-0679">Respiratory chain</keyword>
<name>A0A0C9RVJ7_9HYME</name>
<evidence type="ECO:0000256" key="1">
    <source>
        <dbReference type="ARBA" id="ARBA00004298"/>
    </source>
</evidence>
<evidence type="ECO:0000256" key="10">
    <source>
        <dbReference type="ARBA" id="ARBA00023136"/>
    </source>
</evidence>
<keyword evidence="9 11" id="KW-0496">Mitochondrion</keyword>
<organism evidence="13">
    <name type="scientific">Fopius arisanus</name>
    <dbReference type="NCBI Taxonomy" id="64838"/>
    <lineage>
        <taxon>Eukaryota</taxon>
        <taxon>Metazoa</taxon>
        <taxon>Ecdysozoa</taxon>
        <taxon>Arthropoda</taxon>
        <taxon>Hexapoda</taxon>
        <taxon>Insecta</taxon>
        <taxon>Pterygota</taxon>
        <taxon>Neoptera</taxon>
        <taxon>Endopterygota</taxon>
        <taxon>Hymenoptera</taxon>
        <taxon>Apocrita</taxon>
        <taxon>Ichneumonoidea</taxon>
        <taxon>Braconidae</taxon>
        <taxon>Opiinae</taxon>
        <taxon>Fopius</taxon>
    </lineage>
</organism>
<dbReference type="GO" id="GO:0006120">
    <property type="term" value="P:mitochondrial electron transport, NADH to ubiquinone"/>
    <property type="evidence" value="ECO:0007669"/>
    <property type="project" value="InterPro"/>
</dbReference>
<dbReference type="InterPro" id="IPR009423">
    <property type="entry name" value="NDUC2"/>
</dbReference>
<proteinExistence type="inferred from homology"/>